<feature type="region of interest" description="Disordered" evidence="12">
    <location>
        <begin position="278"/>
        <end position="297"/>
    </location>
</feature>
<comment type="similarity">
    <text evidence="1 11">Belongs to the GatB/GatE family. GatB subfamily.</text>
</comment>
<dbReference type="SMART" id="SM00845">
    <property type="entry name" value="GatB_Yqey"/>
    <property type="match status" value="1"/>
</dbReference>
<comment type="subunit">
    <text evidence="2 11">Heterotrimer of A, B and C subunits.</text>
</comment>
<dbReference type="InterPro" id="IPR014746">
    <property type="entry name" value="Gln_synth/guanido_kin_cat_dom"/>
</dbReference>
<evidence type="ECO:0000313" key="14">
    <source>
        <dbReference type="EMBL" id="MBN8206053.1"/>
    </source>
</evidence>
<dbReference type="PANTHER" id="PTHR11659:SF0">
    <property type="entry name" value="GLUTAMYL-TRNA(GLN) AMIDOTRANSFERASE SUBUNIT B, MITOCHONDRIAL"/>
    <property type="match status" value="1"/>
</dbReference>
<name>A0A939DXV0_9MICO</name>
<evidence type="ECO:0000256" key="5">
    <source>
        <dbReference type="ARBA" id="ARBA00022741"/>
    </source>
</evidence>
<dbReference type="InterPro" id="IPR004413">
    <property type="entry name" value="GatB"/>
</dbReference>
<dbReference type="InterPro" id="IPR017958">
    <property type="entry name" value="Gln-tRNA_amidoTrfase_suB_CS"/>
</dbReference>
<gene>
    <name evidence="11 14" type="primary">gatB</name>
    <name evidence="14" type="ORF">JF543_08765</name>
</gene>
<dbReference type="InterPro" id="IPR006075">
    <property type="entry name" value="Asn/Gln-tRNA_Trfase_suB/E_cat"/>
</dbReference>
<dbReference type="GO" id="GO:0070681">
    <property type="term" value="P:glutaminyl-tRNAGln biosynthesis via transamidation"/>
    <property type="evidence" value="ECO:0007669"/>
    <property type="project" value="TreeGrafter"/>
</dbReference>
<dbReference type="InterPro" id="IPR023168">
    <property type="entry name" value="GatB_Yqey_C_2"/>
</dbReference>
<evidence type="ECO:0000256" key="8">
    <source>
        <dbReference type="ARBA" id="ARBA00024799"/>
    </source>
</evidence>
<dbReference type="NCBIfam" id="NF004014">
    <property type="entry name" value="PRK05477.1-4"/>
    <property type="match status" value="1"/>
</dbReference>
<dbReference type="EC" id="6.3.5.-" evidence="11"/>
<dbReference type="GO" id="GO:0005524">
    <property type="term" value="F:ATP binding"/>
    <property type="evidence" value="ECO:0007669"/>
    <property type="project" value="UniProtKB-KW"/>
</dbReference>
<evidence type="ECO:0000256" key="1">
    <source>
        <dbReference type="ARBA" id="ARBA00005306"/>
    </source>
</evidence>
<comment type="catalytic activity">
    <reaction evidence="9 11">
        <text>L-aspartyl-tRNA(Asn) + L-glutamine + ATP + H2O = L-asparaginyl-tRNA(Asn) + L-glutamate + ADP + phosphate + 2 H(+)</text>
        <dbReference type="Rhea" id="RHEA:14513"/>
        <dbReference type="Rhea" id="RHEA-COMP:9674"/>
        <dbReference type="Rhea" id="RHEA-COMP:9677"/>
        <dbReference type="ChEBI" id="CHEBI:15377"/>
        <dbReference type="ChEBI" id="CHEBI:15378"/>
        <dbReference type="ChEBI" id="CHEBI:29985"/>
        <dbReference type="ChEBI" id="CHEBI:30616"/>
        <dbReference type="ChEBI" id="CHEBI:43474"/>
        <dbReference type="ChEBI" id="CHEBI:58359"/>
        <dbReference type="ChEBI" id="CHEBI:78515"/>
        <dbReference type="ChEBI" id="CHEBI:78516"/>
        <dbReference type="ChEBI" id="CHEBI:456216"/>
    </reaction>
</comment>
<dbReference type="InterPro" id="IPR017959">
    <property type="entry name" value="Asn/Gln-tRNA_amidoTrfase_suB/E"/>
</dbReference>
<dbReference type="HAMAP" id="MF_00121">
    <property type="entry name" value="GatB"/>
    <property type="match status" value="1"/>
</dbReference>
<organism evidence="14 15">
    <name type="scientific">Microbacterium esteraromaticum</name>
    <dbReference type="NCBI Taxonomy" id="57043"/>
    <lineage>
        <taxon>Bacteria</taxon>
        <taxon>Bacillati</taxon>
        <taxon>Actinomycetota</taxon>
        <taxon>Actinomycetes</taxon>
        <taxon>Micrococcales</taxon>
        <taxon>Microbacteriaceae</taxon>
        <taxon>Microbacterium</taxon>
    </lineage>
</organism>
<dbReference type="NCBIfam" id="TIGR00133">
    <property type="entry name" value="gatB"/>
    <property type="match status" value="1"/>
</dbReference>
<dbReference type="NCBIfam" id="NF004012">
    <property type="entry name" value="PRK05477.1-2"/>
    <property type="match status" value="1"/>
</dbReference>
<evidence type="ECO:0000256" key="9">
    <source>
        <dbReference type="ARBA" id="ARBA00047380"/>
    </source>
</evidence>
<dbReference type="EMBL" id="JAEMWU010000001">
    <property type="protein sequence ID" value="MBN8206053.1"/>
    <property type="molecule type" value="Genomic_DNA"/>
</dbReference>
<dbReference type="RefSeq" id="WP_179410951.1">
    <property type="nucleotide sequence ID" value="NZ_CP063379.1"/>
</dbReference>
<keyword evidence="7 11" id="KW-0648">Protein biosynthesis</keyword>
<dbReference type="GO" id="GO:0050567">
    <property type="term" value="F:glutaminyl-tRNA synthase (glutamine-hydrolyzing) activity"/>
    <property type="evidence" value="ECO:0007669"/>
    <property type="project" value="UniProtKB-UniRule"/>
</dbReference>
<keyword evidence="5 11" id="KW-0547">Nucleotide-binding</keyword>
<evidence type="ECO:0000256" key="11">
    <source>
        <dbReference type="HAMAP-Rule" id="MF_00121"/>
    </source>
</evidence>
<comment type="function">
    <text evidence="8 11">Allows the formation of correctly charged Asn-tRNA(Asn) or Gln-tRNA(Gln) through the transamidation of misacylated Asp-tRNA(Asn) or Glu-tRNA(Gln) in organisms which lack either or both of asparaginyl-tRNA or glutaminyl-tRNA synthetases. The reaction takes place in the presence of glutamine and ATP through an activated phospho-Asp-tRNA(Asn) or phospho-Glu-tRNA(Gln).</text>
</comment>
<evidence type="ECO:0000256" key="12">
    <source>
        <dbReference type="SAM" id="MobiDB-lite"/>
    </source>
</evidence>
<protein>
    <recommendedName>
        <fullName evidence="3 11">Aspartyl/glutamyl-tRNA(Asn/Gln) amidotransferase subunit B</fullName>
        <shortName evidence="11">Asp/Glu-ADT subunit B</shortName>
        <ecNumber evidence="11">6.3.5.-</ecNumber>
    </recommendedName>
</protein>
<dbReference type="NCBIfam" id="NF004013">
    <property type="entry name" value="PRK05477.1-3"/>
    <property type="match status" value="1"/>
</dbReference>
<dbReference type="InterPro" id="IPR003789">
    <property type="entry name" value="Asn/Gln_tRNA_amidoTrase-B-like"/>
</dbReference>
<dbReference type="GO" id="GO:0006412">
    <property type="term" value="P:translation"/>
    <property type="evidence" value="ECO:0007669"/>
    <property type="project" value="UniProtKB-UniRule"/>
</dbReference>
<evidence type="ECO:0000256" key="2">
    <source>
        <dbReference type="ARBA" id="ARBA00011123"/>
    </source>
</evidence>
<dbReference type="Pfam" id="PF02934">
    <property type="entry name" value="GatB_N"/>
    <property type="match status" value="1"/>
</dbReference>
<comment type="catalytic activity">
    <reaction evidence="10 11">
        <text>L-glutamyl-tRNA(Gln) + L-glutamine + ATP + H2O = L-glutaminyl-tRNA(Gln) + L-glutamate + ADP + phosphate + H(+)</text>
        <dbReference type="Rhea" id="RHEA:17521"/>
        <dbReference type="Rhea" id="RHEA-COMP:9681"/>
        <dbReference type="Rhea" id="RHEA-COMP:9684"/>
        <dbReference type="ChEBI" id="CHEBI:15377"/>
        <dbReference type="ChEBI" id="CHEBI:15378"/>
        <dbReference type="ChEBI" id="CHEBI:29985"/>
        <dbReference type="ChEBI" id="CHEBI:30616"/>
        <dbReference type="ChEBI" id="CHEBI:43474"/>
        <dbReference type="ChEBI" id="CHEBI:58359"/>
        <dbReference type="ChEBI" id="CHEBI:78520"/>
        <dbReference type="ChEBI" id="CHEBI:78521"/>
        <dbReference type="ChEBI" id="CHEBI:456216"/>
    </reaction>
</comment>
<evidence type="ECO:0000256" key="6">
    <source>
        <dbReference type="ARBA" id="ARBA00022840"/>
    </source>
</evidence>
<accession>A0A939DXV0</accession>
<dbReference type="SUPFAM" id="SSF55931">
    <property type="entry name" value="Glutamine synthetase/guanido kinase"/>
    <property type="match status" value="1"/>
</dbReference>
<dbReference type="SUPFAM" id="SSF89095">
    <property type="entry name" value="GatB/YqeY motif"/>
    <property type="match status" value="1"/>
</dbReference>
<sequence length="505" mass="54754">MATAKLMDYDKALELFEPVLGFEVHVELNTRTKMFSGAPNPAHEEFHAAEPNTLIAPVDLGLPGSLPVVNATAVRSSISLGLALGCSIAESSRFARKNYFYPDLGKNYQISQYDEPIAFEGSVEVELEDGTLVTIPIERAHMEEDAGKLTHMGGATGRIQGAEYSLVDYNRAGVPLVEIVTKPIFGAEHRAPEIAKAYIAAIRDIVRGLGISEARMERGNLRCDANVSLRPRGQEKLGTRTETKNVNSMRSVERAVRYEIQRQAQILADGGVIIQETRHWHEDTGTTSPGRPKSDADDYRYFPEPDLLPVEPARELVEELRAALPEQPIARRRRLKADWGFTDLEFQDVRNGGLIDVVAATIDAGSTPAAARKWWTGEITRVANAQERDVADLVSPQNVAALQQLVDAGTLTDKLARQVLEGVIAGEGTPQEVVDARGLAVVSDDGALIAAIDDAFAAQPDVLAKIKDGKVQAAGAVIGAVMKAMKGQADAARVRELILERAAQD</sequence>
<dbReference type="PANTHER" id="PTHR11659">
    <property type="entry name" value="GLUTAMYL-TRNA GLN AMIDOTRANSFERASE SUBUNIT B MITOCHONDRIAL AND PROKARYOTIC PET112-RELATED"/>
    <property type="match status" value="1"/>
</dbReference>
<dbReference type="PROSITE" id="PS01234">
    <property type="entry name" value="GATB"/>
    <property type="match status" value="1"/>
</dbReference>
<dbReference type="Pfam" id="PF02637">
    <property type="entry name" value="GatB_Yqey"/>
    <property type="match status" value="1"/>
</dbReference>
<comment type="caution">
    <text evidence="14">The sequence shown here is derived from an EMBL/GenBank/DDBJ whole genome shotgun (WGS) entry which is preliminary data.</text>
</comment>
<dbReference type="Proteomes" id="UP000664385">
    <property type="component" value="Unassembled WGS sequence"/>
</dbReference>
<evidence type="ECO:0000256" key="10">
    <source>
        <dbReference type="ARBA" id="ARBA00047913"/>
    </source>
</evidence>
<keyword evidence="4 11" id="KW-0436">Ligase</keyword>
<dbReference type="AlphaFoldDB" id="A0A939DXV0"/>
<proteinExistence type="inferred from homology"/>
<evidence type="ECO:0000259" key="13">
    <source>
        <dbReference type="SMART" id="SM00845"/>
    </source>
</evidence>
<dbReference type="Gene3D" id="1.10.10.410">
    <property type="match status" value="1"/>
</dbReference>
<evidence type="ECO:0000256" key="3">
    <source>
        <dbReference type="ARBA" id="ARBA00016923"/>
    </source>
</evidence>
<evidence type="ECO:0000256" key="7">
    <source>
        <dbReference type="ARBA" id="ARBA00022917"/>
    </source>
</evidence>
<feature type="domain" description="Asn/Gln amidotransferase" evidence="13">
    <location>
        <begin position="356"/>
        <end position="502"/>
    </location>
</feature>
<dbReference type="InterPro" id="IPR018027">
    <property type="entry name" value="Asn/Gln_amidotransferase"/>
</dbReference>
<keyword evidence="6 11" id="KW-0067">ATP-binding</keyword>
<evidence type="ECO:0000313" key="15">
    <source>
        <dbReference type="Proteomes" id="UP000664385"/>
    </source>
</evidence>
<reference evidence="14" key="1">
    <citation type="submission" date="2020-12" db="EMBL/GenBank/DDBJ databases">
        <title>PHA producing bacteria isolated from mangrove.</title>
        <authorList>
            <person name="Zheng W."/>
            <person name="Yu S."/>
            <person name="Huang Y."/>
        </authorList>
    </citation>
    <scope>NUCLEOTIDE SEQUENCE</scope>
    <source>
        <strain evidence="14">GN8-5</strain>
    </source>
</reference>
<evidence type="ECO:0000256" key="4">
    <source>
        <dbReference type="ARBA" id="ARBA00022598"/>
    </source>
</evidence>